<feature type="compositionally biased region" description="Basic and acidic residues" evidence="1">
    <location>
        <begin position="60"/>
        <end position="86"/>
    </location>
</feature>
<feature type="compositionally biased region" description="Basic residues" evidence="1">
    <location>
        <begin position="16"/>
        <end position="26"/>
    </location>
</feature>
<comment type="caution">
    <text evidence="2">The sequence shown here is derived from an EMBL/GenBank/DDBJ whole genome shotgun (WGS) entry which is preliminary data.</text>
</comment>
<evidence type="ECO:0000256" key="1">
    <source>
        <dbReference type="SAM" id="MobiDB-lite"/>
    </source>
</evidence>
<proteinExistence type="predicted"/>
<sequence length="125" mass="13772">MHSEQHWPNAGSPPHHSSRRASHLRQRAPALNCSATDHPVPHLHVRHGSALVRRPSVCARMRDADEGASTERAEPPQHAFEDHELSDADAEGEPDDGEPYCTDDEDAEGEDDDGEYEVVGCMDCI</sequence>
<evidence type="ECO:0000313" key="3">
    <source>
        <dbReference type="Proteomes" id="UP000703269"/>
    </source>
</evidence>
<accession>A0A9P3LEC5</accession>
<feature type="compositionally biased region" description="Acidic residues" evidence="1">
    <location>
        <begin position="87"/>
        <end position="116"/>
    </location>
</feature>
<keyword evidence="3" id="KW-1185">Reference proteome</keyword>
<reference evidence="2 3" key="1">
    <citation type="submission" date="2021-08" db="EMBL/GenBank/DDBJ databases">
        <title>Draft Genome Sequence of Phanerochaete sordida strain YK-624.</title>
        <authorList>
            <person name="Mori T."/>
            <person name="Dohra H."/>
            <person name="Suzuki T."/>
            <person name="Kawagishi H."/>
            <person name="Hirai H."/>
        </authorList>
    </citation>
    <scope>NUCLEOTIDE SEQUENCE [LARGE SCALE GENOMIC DNA]</scope>
    <source>
        <strain evidence="2 3">YK-624</strain>
    </source>
</reference>
<feature type="region of interest" description="Disordered" evidence="1">
    <location>
        <begin position="1"/>
        <end position="116"/>
    </location>
</feature>
<protein>
    <submittedName>
        <fullName evidence="2">Uncharacterized protein</fullName>
    </submittedName>
</protein>
<organism evidence="2 3">
    <name type="scientific">Phanerochaete sordida</name>
    <dbReference type="NCBI Taxonomy" id="48140"/>
    <lineage>
        <taxon>Eukaryota</taxon>
        <taxon>Fungi</taxon>
        <taxon>Dikarya</taxon>
        <taxon>Basidiomycota</taxon>
        <taxon>Agaricomycotina</taxon>
        <taxon>Agaricomycetes</taxon>
        <taxon>Polyporales</taxon>
        <taxon>Phanerochaetaceae</taxon>
        <taxon>Phanerochaete</taxon>
    </lineage>
</organism>
<name>A0A9P3LEC5_9APHY</name>
<evidence type="ECO:0000313" key="2">
    <source>
        <dbReference type="EMBL" id="GJE92381.1"/>
    </source>
</evidence>
<dbReference type="EMBL" id="BPQB01000026">
    <property type="protein sequence ID" value="GJE92381.1"/>
    <property type="molecule type" value="Genomic_DNA"/>
</dbReference>
<gene>
    <name evidence="2" type="ORF">PsYK624_085350</name>
</gene>
<dbReference type="AlphaFoldDB" id="A0A9P3LEC5"/>
<dbReference type="Proteomes" id="UP000703269">
    <property type="component" value="Unassembled WGS sequence"/>
</dbReference>